<evidence type="ECO:0000313" key="2">
    <source>
        <dbReference type="EMBL" id="KAA8529257.1"/>
    </source>
</evidence>
<keyword evidence="1" id="KW-0472">Membrane</keyword>
<feature type="transmembrane region" description="Helical" evidence="1">
    <location>
        <begin position="58"/>
        <end position="78"/>
    </location>
</feature>
<keyword evidence="1" id="KW-1133">Transmembrane helix</keyword>
<keyword evidence="3" id="KW-1185">Reference proteome</keyword>
<sequence length="139" mass="15406">MISFAHLFSEVQRPFTQASIEEIIFAVSFVTAFSLLQLPYETIDGNPVPTIIFKNKSAFFHAFLLSLNFAFSGAVMTISLRERHPTIGRVLRYLAIVSIATAVGIVLWSISPTSEGVAAILFGEMTVAPLRDDLVRLDW</sequence>
<protein>
    <submittedName>
        <fullName evidence="2">Uncharacterized protein</fullName>
    </submittedName>
</protein>
<dbReference type="OrthoDB" id="1716910at2759"/>
<organism evidence="2 3">
    <name type="scientific">Nyssa sinensis</name>
    <dbReference type="NCBI Taxonomy" id="561372"/>
    <lineage>
        <taxon>Eukaryota</taxon>
        <taxon>Viridiplantae</taxon>
        <taxon>Streptophyta</taxon>
        <taxon>Embryophyta</taxon>
        <taxon>Tracheophyta</taxon>
        <taxon>Spermatophyta</taxon>
        <taxon>Magnoliopsida</taxon>
        <taxon>eudicotyledons</taxon>
        <taxon>Gunneridae</taxon>
        <taxon>Pentapetalae</taxon>
        <taxon>asterids</taxon>
        <taxon>Cornales</taxon>
        <taxon>Nyssaceae</taxon>
        <taxon>Nyssa</taxon>
    </lineage>
</organism>
<reference evidence="2 3" key="1">
    <citation type="submission" date="2019-09" db="EMBL/GenBank/DDBJ databases">
        <title>A chromosome-level genome assembly of the Chinese tupelo Nyssa sinensis.</title>
        <authorList>
            <person name="Yang X."/>
            <person name="Kang M."/>
            <person name="Yang Y."/>
            <person name="Xiong H."/>
            <person name="Wang M."/>
            <person name="Zhang Z."/>
            <person name="Wang Z."/>
            <person name="Wu H."/>
            <person name="Ma T."/>
            <person name="Liu J."/>
            <person name="Xi Z."/>
        </authorList>
    </citation>
    <scope>NUCLEOTIDE SEQUENCE [LARGE SCALE GENOMIC DNA]</scope>
    <source>
        <strain evidence="2">J267</strain>
        <tissue evidence="2">Leaf</tissue>
    </source>
</reference>
<keyword evidence="1" id="KW-0812">Transmembrane</keyword>
<accession>A0A5J5AII7</accession>
<dbReference type="Proteomes" id="UP000325577">
    <property type="component" value="Linkage Group LG20"/>
</dbReference>
<feature type="transmembrane region" description="Helical" evidence="1">
    <location>
        <begin position="90"/>
        <end position="110"/>
    </location>
</feature>
<evidence type="ECO:0000313" key="3">
    <source>
        <dbReference type="Proteomes" id="UP000325577"/>
    </source>
</evidence>
<dbReference type="AlphaFoldDB" id="A0A5J5AII7"/>
<dbReference type="EMBL" id="CM018044">
    <property type="protein sequence ID" value="KAA8529257.1"/>
    <property type="molecule type" value="Genomic_DNA"/>
</dbReference>
<evidence type="ECO:0000256" key="1">
    <source>
        <dbReference type="SAM" id="Phobius"/>
    </source>
</evidence>
<proteinExistence type="predicted"/>
<feature type="transmembrane region" description="Helical" evidence="1">
    <location>
        <begin position="20"/>
        <end position="38"/>
    </location>
</feature>
<gene>
    <name evidence="2" type="ORF">F0562_033944</name>
</gene>
<name>A0A5J5AII7_9ASTE</name>